<dbReference type="PROSITE" id="PS51257">
    <property type="entry name" value="PROKAR_LIPOPROTEIN"/>
    <property type="match status" value="1"/>
</dbReference>
<dbReference type="STRING" id="52441.SAMN05216302_1002131"/>
<dbReference type="InterPro" id="IPR005152">
    <property type="entry name" value="Lipase_secreted"/>
</dbReference>
<accession>A0A1I3XXH8</accession>
<proteinExistence type="predicted"/>
<name>A0A1I3XXH8_9PROT</name>
<sequence length="493" mass="54254">MKQSIYLIYILVFSMACIPASARAIALLTEEFELYLPWIMYQGQTYSAFLNPENRKEQVFRLTDSSERENKASSGGLASVGDELEIFLPMVSYRGELYSASLRHNANSHFQIKHAAKLTMPEGRGAVLSVKLMEIKTVDQIAIEYPFTALAGLNPRYDVAVYRVGYQTQDAFGNLTAASGVIGTPIGIPTGAPLLSFQHGTIIKRDHAPSVNPEESGTDLALFLMGTRGYLTVAPDYLGFGDSNGLHLFMHAKTLAWAVIDLIRATRSLAADGGYPLNGQLFLAGYSEGGYATMAAQREIETYHADEFVITASAPMAGAYDLSGTMLQQILMDKPLPRPMYFPYVLLAYNQIYGFEDDITNLLATDDVAETIVELFDGAHDSDAIDAALPIIPDELFAPSLLTSLKNGDDRQLRVALENNDVYRWTPVSPTRLYHCLDDDRVPYENSTIAIDYFIAAGANVELETLFFGNHLDCAIPALLSGKDWFDSLAELP</sequence>
<dbReference type="PANTHER" id="PTHR34853:SF1">
    <property type="entry name" value="LIPASE 5"/>
    <property type="match status" value="1"/>
</dbReference>
<protein>
    <submittedName>
        <fullName evidence="1">Secretory lipase</fullName>
    </submittedName>
</protein>
<dbReference type="GO" id="GO:0016042">
    <property type="term" value="P:lipid catabolic process"/>
    <property type="evidence" value="ECO:0007669"/>
    <property type="project" value="InterPro"/>
</dbReference>
<keyword evidence="2" id="KW-1185">Reference proteome</keyword>
<evidence type="ECO:0000313" key="2">
    <source>
        <dbReference type="Proteomes" id="UP000199533"/>
    </source>
</evidence>
<dbReference type="Pfam" id="PF03583">
    <property type="entry name" value="LIP"/>
    <property type="match status" value="1"/>
</dbReference>
<dbReference type="OrthoDB" id="9955at2"/>
<dbReference type="EMBL" id="FOSP01000002">
    <property type="protein sequence ID" value="SFK24244.1"/>
    <property type="molecule type" value="Genomic_DNA"/>
</dbReference>
<reference evidence="2" key="1">
    <citation type="submission" date="2016-10" db="EMBL/GenBank/DDBJ databases">
        <authorList>
            <person name="Varghese N."/>
            <person name="Submissions S."/>
        </authorList>
    </citation>
    <scope>NUCLEOTIDE SEQUENCE [LARGE SCALE GENOMIC DNA]</scope>
    <source>
        <strain evidence="2">Nm69</strain>
    </source>
</reference>
<dbReference type="GO" id="GO:0004806">
    <property type="term" value="F:triacylglycerol lipase activity"/>
    <property type="evidence" value="ECO:0007669"/>
    <property type="project" value="InterPro"/>
</dbReference>
<dbReference type="InterPro" id="IPR029058">
    <property type="entry name" value="AB_hydrolase_fold"/>
</dbReference>
<dbReference type="AlphaFoldDB" id="A0A1I3XXH8"/>
<dbReference type="PANTHER" id="PTHR34853">
    <property type="match status" value="1"/>
</dbReference>
<dbReference type="SUPFAM" id="SSF53474">
    <property type="entry name" value="alpha/beta-Hydrolases"/>
    <property type="match status" value="1"/>
</dbReference>
<organism evidence="1 2">
    <name type="scientific">Nitrosomonas aestuarii</name>
    <dbReference type="NCBI Taxonomy" id="52441"/>
    <lineage>
        <taxon>Bacteria</taxon>
        <taxon>Pseudomonadati</taxon>
        <taxon>Pseudomonadota</taxon>
        <taxon>Betaproteobacteria</taxon>
        <taxon>Nitrosomonadales</taxon>
        <taxon>Nitrosomonadaceae</taxon>
        <taxon>Nitrosomonas</taxon>
    </lineage>
</organism>
<evidence type="ECO:0000313" key="1">
    <source>
        <dbReference type="EMBL" id="SFK24244.1"/>
    </source>
</evidence>
<gene>
    <name evidence="1" type="ORF">SAMN05216302_1002131</name>
</gene>
<dbReference type="Gene3D" id="1.10.260.160">
    <property type="match status" value="1"/>
</dbReference>
<dbReference type="Proteomes" id="UP000199533">
    <property type="component" value="Unassembled WGS sequence"/>
</dbReference>
<dbReference type="Gene3D" id="3.40.50.1820">
    <property type="entry name" value="alpha/beta hydrolase"/>
    <property type="match status" value="1"/>
</dbReference>